<gene>
    <name evidence="2" type="ORF">KFE25_014089</name>
</gene>
<name>A0A8J5X876_DIALT</name>
<proteinExistence type="predicted"/>
<feature type="compositionally biased region" description="Basic and acidic residues" evidence="1">
    <location>
        <begin position="361"/>
        <end position="370"/>
    </location>
</feature>
<feature type="compositionally biased region" description="Acidic residues" evidence="1">
    <location>
        <begin position="381"/>
        <end position="419"/>
    </location>
</feature>
<evidence type="ECO:0000313" key="3">
    <source>
        <dbReference type="Proteomes" id="UP000751190"/>
    </source>
</evidence>
<reference evidence="2" key="1">
    <citation type="submission" date="2021-05" db="EMBL/GenBank/DDBJ databases">
        <title>The genome of the haptophyte Pavlova lutheri (Diacronema luteri, Pavlovales) - a model for lipid biosynthesis in eukaryotic algae.</title>
        <authorList>
            <person name="Hulatt C.J."/>
            <person name="Posewitz M.C."/>
        </authorList>
    </citation>
    <scope>NUCLEOTIDE SEQUENCE</scope>
    <source>
        <strain evidence="2">NIVA-4/92</strain>
    </source>
</reference>
<comment type="caution">
    <text evidence="2">The sequence shown here is derived from an EMBL/GenBank/DDBJ whole genome shotgun (WGS) entry which is preliminary data.</text>
</comment>
<organism evidence="2 3">
    <name type="scientific">Diacronema lutheri</name>
    <name type="common">Unicellular marine alga</name>
    <name type="synonym">Monochrysis lutheri</name>
    <dbReference type="NCBI Taxonomy" id="2081491"/>
    <lineage>
        <taxon>Eukaryota</taxon>
        <taxon>Haptista</taxon>
        <taxon>Haptophyta</taxon>
        <taxon>Pavlovophyceae</taxon>
        <taxon>Pavlovales</taxon>
        <taxon>Pavlovaceae</taxon>
        <taxon>Diacronema</taxon>
    </lineage>
</organism>
<evidence type="ECO:0000256" key="1">
    <source>
        <dbReference type="SAM" id="MobiDB-lite"/>
    </source>
</evidence>
<feature type="region of interest" description="Disordered" evidence="1">
    <location>
        <begin position="361"/>
        <end position="419"/>
    </location>
</feature>
<protein>
    <recommendedName>
        <fullName evidence="4">Thioredoxin domain-containing protein</fullName>
    </recommendedName>
</protein>
<feature type="compositionally biased region" description="Basic and acidic residues" evidence="1">
    <location>
        <begin position="305"/>
        <end position="315"/>
    </location>
</feature>
<dbReference type="OrthoDB" id="155590at2759"/>
<dbReference type="Proteomes" id="UP000751190">
    <property type="component" value="Unassembled WGS sequence"/>
</dbReference>
<dbReference type="AlphaFoldDB" id="A0A8J5X876"/>
<sequence length="419" mass="46276">MANKRPTSVRNAAEAQKRRNSAMLKLAGIAAAVVAALAFLLQLNFGMTGGVGTIGLNETETLKDIFFGGSPWLIQCIGPGISLDSTFAAAAPHLAANKEPYSVVKTAAIPCGDKLPSGKTVYERFKLNPQTNPLVALFANGEKPQVVSRDALEMPATLVKRVSEASKLRLFDVSTPSSFGRACLSKMNKLCVMVFPYTPLSAEHNATLRAVASAYRTIQFAVINIDNVEISLERSLPARDETEQDTHLRVAVSRVFPDNSAQALAYRGPFAEAELKAWLAELASSETELNMLSKKPSASRRRRARDPNEDEATRQERRRRRKAERKAAEDALRAATEEALRTLSPEERVAREAELRARQVEWERKRREQMQAEEGSSSIFDYDDDDEDDEDEGDEGEEAVEEVREEESADVESGEDEAE</sequence>
<dbReference type="EMBL" id="JAGTXO010000073">
    <property type="protein sequence ID" value="KAG8457360.1"/>
    <property type="molecule type" value="Genomic_DNA"/>
</dbReference>
<feature type="compositionally biased region" description="Basic and acidic residues" evidence="1">
    <location>
        <begin position="325"/>
        <end position="345"/>
    </location>
</feature>
<feature type="region of interest" description="Disordered" evidence="1">
    <location>
        <begin position="289"/>
        <end position="345"/>
    </location>
</feature>
<dbReference type="OMA" id="MKMFLRN"/>
<evidence type="ECO:0000313" key="2">
    <source>
        <dbReference type="EMBL" id="KAG8457360.1"/>
    </source>
</evidence>
<evidence type="ECO:0008006" key="4">
    <source>
        <dbReference type="Google" id="ProtNLM"/>
    </source>
</evidence>
<keyword evidence="3" id="KW-1185">Reference proteome</keyword>
<accession>A0A8J5X876</accession>